<dbReference type="Proteomes" id="UP000515344">
    <property type="component" value="Chromosome"/>
</dbReference>
<keyword evidence="1" id="KW-0812">Transmembrane</keyword>
<reference evidence="3" key="1">
    <citation type="submission" date="2020-08" db="EMBL/GenBank/DDBJ databases">
        <title>Lacibacter sp. S13-6-6 genome sequencing.</title>
        <authorList>
            <person name="Jin L."/>
        </authorList>
    </citation>
    <scope>NUCLEOTIDE SEQUENCE [LARGE SCALE GENOMIC DNA]</scope>
    <source>
        <strain evidence="3">S13-6-6</strain>
    </source>
</reference>
<dbReference type="EMBL" id="CP060007">
    <property type="protein sequence ID" value="QNA45580.1"/>
    <property type="molecule type" value="Genomic_DNA"/>
</dbReference>
<keyword evidence="1" id="KW-0472">Membrane</keyword>
<evidence type="ECO:0000313" key="2">
    <source>
        <dbReference type="EMBL" id="QNA45580.1"/>
    </source>
</evidence>
<feature type="transmembrane region" description="Helical" evidence="1">
    <location>
        <begin position="47"/>
        <end position="70"/>
    </location>
</feature>
<proteinExistence type="predicted"/>
<protein>
    <submittedName>
        <fullName evidence="2">Uncharacterized protein</fullName>
    </submittedName>
</protein>
<dbReference type="KEGG" id="lacs:H4075_05095"/>
<dbReference type="AlphaFoldDB" id="A0A7G5XJC7"/>
<gene>
    <name evidence="2" type="ORF">H4075_05095</name>
</gene>
<organism evidence="2 3">
    <name type="scientific">Lacibacter sediminis</name>
    <dbReference type="NCBI Taxonomy" id="2760713"/>
    <lineage>
        <taxon>Bacteria</taxon>
        <taxon>Pseudomonadati</taxon>
        <taxon>Bacteroidota</taxon>
        <taxon>Chitinophagia</taxon>
        <taxon>Chitinophagales</taxon>
        <taxon>Chitinophagaceae</taxon>
        <taxon>Lacibacter</taxon>
    </lineage>
</organism>
<feature type="transmembrane region" description="Helical" evidence="1">
    <location>
        <begin position="103"/>
        <end position="122"/>
    </location>
</feature>
<keyword evidence="3" id="KW-1185">Reference proteome</keyword>
<keyword evidence="1" id="KW-1133">Transmembrane helix</keyword>
<evidence type="ECO:0000313" key="3">
    <source>
        <dbReference type="Proteomes" id="UP000515344"/>
    </source>
</evidence>
<name>A0A7G5XJC7_9BACT</name>
<evidence type="ECO:0000256" key="1">
    <source>
        <dbReference type="SAM" id="Phobius"/>
    </source>
</evidence>
<accession>A0A7G5XJC7</accession>
<feature type="transmembrane region" description="Helical" evidence="1">
    <location>
        <begin position="77"/>
        <end position="97"/>
    </location>
</feature>
<sequence length="128" mass="14148">MKLFLFLLTAFVALTAIVCGALLMSYPDGSLFSMSTLLLKGTPFSNFFVPGFILCIVVGGTNLVAVFLNMQTHPQRYNWSIGGAVMLIGWVVVQMLLISVLHWLQFVYLGIGGMMLLLSWQLKGKWAV</sequence>
<dbReference type="RefSeq" id="WP_182804759.1">
    <property type="nucleotide sequence ID" value="NZ_CP060007.1"/>
</dbReference>